<accession>A0A382WQC8</accession>
<evidence type="ECO:0000313" key="2">
    <source>
        <dbReference type="EMBL" id="SVD60784.1"/>
    </source>
</evidence>
<dbReference type="EMBL" id="UINC01161534">
    <property type="protein sequence ID" value="SVD60784.1"/>
    <property type="molecule type" value="Genomic_DNA"/>
</dbReference>
<name>A0A382WQC8_9ZZZZ</name>
<evidence type="ECO:0000259" key="1">
    <source>
        <dbReference type="Pfam" id="PF19313"/>
    </source>
</evidence>
<organism evidence="2">
    <name type="scientific">marine metagenome</name>
    <dbReference type="NCBI Taxonomy" id="408172"/>
    <lineage>
        <taxon>unclassified sequences</taxon>
        <taxon>metagenomes</taxon>
        <taxon>ecological metagenomes</taxon>
    </lineage>
</organism>
<feature type="domain" description="DUF5916" evidence="1">
    <location>
        <begin position="124"/>
        <end position="269"/>
    </location>
</feature>
<feature type="non-terminal residue" evidence="2">
    <location>
        <position position="1"/>
    </location>
</feature>
<proteinExistence type="predicted"/>
<dbReference type="Pfam" id="PF19313">
    <property type="entry name" value="DUF5916"/>
    <property type="match status" value="1"/>
</dbReference>
<dbReference type="InterPro" id="IPR045670">
    <property type="entry name" value="DUF5916"/>
</dbReference>
<gene>
    <name evidence="2" type="ORF">METZ01_LOCUS413638</name>
</gene>
<protein>
    <recommendedName>
        <fullName evidence="1">DUF5916 domain-containing protein</fullName>
    </recommendedName>
</protein>
<reference evidence="2" key="1">
    <citation type="submission" date="2018-05" db="EMBL/GenBank/DDBJ databases">
        <authorList>
            <person name="Lanie J.A."/>
            <person name="Ng W.-L."/>
            <person name="Kazmierczak K.M."/>
            <person name="Andrzejewski T.M."/>
            <person name="Davidsen T.M."/>
            <person name="Wayne K.J."/>
            <person name="Tettelin H."/>
            <person name="Glass J.I."/>
            <person name="Rusch D."/>
            <person name="Podicherti R."/>
            <person name="Tsui H.-C.T."/>
            <person name="Winkler M.E."/>
        </authorList>
    </citation>
    <scope>NUCLEOTIDE SEQUENCE</scope>
</reference>
<sequence>SPVETRLSDKRPFFAENQGLFKVSSGHAYSLINTRRIGRSPDYNCDEYSVANGGSDDLQNSCENQQKANNDIETALKFTQLGEHTDVGFFAAFEDDETFSKGREFYAIRALKRLDQHKLGYLVTHVERDALDRSATVHAFDYENKATEALILNSSLIYSDTSDDSGYGIRFGMNYDPNKFWNTGAIYVRFDDELNINDMGYMARNNLSKFRAFTRYTQTDFLTTSKILERSYNFSFSKEANTDGLPLQQRMNFNFSQSFKDTSGIEIKIGHESSG</sequence>
<feature type="non-terminal residue" evidence="2">
    <location>
        <position position="275"/>
    </location>
</feature>
<dbReference type="AlphaFoldDB" id="A0A382WQC8"/>